<evidence type="ECO:0000256" key="2">
    <source>
        <dbReference type="ARBA" id="ARBA00022840"/>
    </source>
</evidence>
<evidence type="ECO:0000313" key="6">
    <source>
        <dbReference type="Proteomes" id="UP000809789"/>
    </source>
</evidence>
<dbReference type="InterPro" id="IPR000330">
    <property type="entry name" value="SNF2_N"/>
</dbReference>
<proteinExistence type="predicted"/>
<accession>A0A8K0L3S5</accession>
<comment type="caution">
    <text evidence="5">The sequence shown here is derived from an EMBL/GenBank/DDBJ whole genome shotgun (WGS) entry which is preliminary data.</text>
</comment>
<feature type="region of interest" description="Disordered" evidence="3">
    <location>
        <begin position="201"/>
        <end position="229"/>
    </location>
</feature>
<dbReference type="Pfam" id="PF00176">
    <property type="entry name" value="SNF2-rel_dom"/>
    <property type="match status" value="1"/>
</dbReference>
<dbReference type="SUPFAM" id="SSF52540">
    <property type="entry name" value="P-loop containing nucleoside triphosphate hydrolases"/>
    <property type="match status" value="1"/>
</dbReference>
<sequence>MKFWTEIMTSDIYLGLDLPIQHLIVDEAQAAKNPASQLHQAVTDLFFDEVFLVSGTFMANRWYDVYGLISLIPGHPFQDIRNFCTAFACLDNTGTKYSQTPSEAGKRRLIDFLQSIVVCRPGRVLDLDECLVSDYYFLMEAETVQDVVGCTESFYKAINAKENGNRPPRLSDLNRASSKEAAMGWTSRAQLLASHPTLLCKDLRPKRPSTTTSNPAPPPTPRQPRPRTAFRENIYGFRALSIMAEMQQRISERNVRTYNSNYHRLRRNFDRVQRRQDGDEEVSDDEDLDE</sequence>
<evidence type="ECO:0000256" key="3">
    <source>
        <dbReference type="SAM" id="MobiDB-lite"/>
    </source>
</evidence>
<dbReference type="InterPro" id="IPR038718">
    <property type="entry name" value="SNF2-like_sf"/>
</dbReference>
<protein>
    <recommendedName>
        <fullName evidence="4">SNF2 N-terminal domain-containing protein</fullName>
    </recommendedName>
</protein>
<dbReference type="InterPro" id="IPR027417">
    <property type="entry name" value="P-loop_NTPase"/>
</dbReference>
<dbReference type="EMBL" id="JAESVG020000006">
    <property type="protein sequence ID" value="KAG8626905.1"/>
    <property type="molecule type" value="Genomic_DNA"/>
</dbReference>
<organism evidence="5 6">
    <name type="scientific">Elsinoe batatas</name>
    <dbReference type="NCBI Taxonomy" id="2601811"/>
    <lineage>
        <taxon>Eukaryota</taxon>
        <taxon>Fungi</taxon>
        <taxon>Dikarya</taxon>
        <taxon>Ascomycota</taxon>
        <taxon>Pezizomycotina</taxon>
        <taxon>Dothideomycetes</taxon>
        <taxon>Dothideomycetidae</taxon>
        <taxon>Myriangiales</taxon>
        <taxon>Elsinoaceae</taxon>
        <taxon>Elsinoe</taxon>
    </lineage>
</organism>
<reference evidence="5" key="1">
    <citation type="submission" date="2021-07" db="EMBL/GenBank/DDBJ databases">
        <title>Elsinoe batatas strain:CRI-CJ2 Genome sequencing and assembly.</title>
        <authorList>
            <person name="Huang L."/>
        </authorList>
    </citation>
    <scope>NUCLEOTIDE SEQUENCE</scope>
    <source>
        <strain evidence="5">CRI-CJ2</strain>
    </source>
</reference>
<dbReference type="OrthoDB" id="3886847at2759"/>
<dbReference type="Proteomes" id="UP000809789">
    <property type="component" value="Unassembled WGS sequence"/>
</dbReference>
<evidence type="ECO:0000256" key="1">
    <source>
        <dbReference type="ARBA" id="ARBA00022741"/>
    </source>
</evidence>
<evidence type="ECO:0000259" key="4">
    <source>
        <dbReference type="Pfam" id="PF00176"/>
    </source>
</evidence>
<dbReference type="Gene3D" id="3.40.50.10810">
    <property type="entry name" value="Tandem AAA-ATPase domain"/>
    <property type="match status" value="1"/>
</dbReference>
<evidence type="ECO:0000313" key="5">
    <source>
        <dbReference type="EMBL" id="KAG8626905.1"/>
    </source>
</evidence>
<dbReference type="GO" id="GO:0005524">
    <property type="term" value="F:ATP binding"/>
    <property type="evidence" value="ECO:0007669"/>
    <property type="project" value="InterPro"/>
</dbReference>
<gene>
    <name evidence="5" type="ORF">KVT40_005850</name>
</gene>
<keyword evidence="6" id="KW-1185">Reference proteome</keyword>
<name>A0A8K0L3S5_9PEZI</name>
<dbReference type="AlphaFoldDB" id="A0A8K0L3S5"/>
<keyword evidence="2" id="KW-0067">ATP-binding</keyword>
<feature type="domain" description="SNF2 N-terminal" evidence="4">
    <location>
        <begin position="20"/>
        <end position="120"/>
    </location>
</feature>
<keyword evidence="1" id="KW-0547">Nucleotide-binding</keyword>